<dbReference type="GO" id="GO:0030234">
    <property type="term" value="F:enzyme regulator activity"/>
    <property type="evidence" value="ECO:0007669"/>
    <property type="project" value="InterPro"/>
</dbReference>
<dbReference type="EMBL" id="LDAU01000224">
    <property type="protein sequence ID" value="KRW98942.1"/>
    <property type="molecule type" value="Genomic_DNA"/>
</dbReference>
<dbReference type="InterPro" id="IPR011989">
    <property type="entry name" value="ARM-like"/>
</dbReference>
<reference evidence="7 8" key="1">
    <citation type="journal article" date="2015" name="Sci. Rep.">
        <title>Genome of the facultative scuticociliatosis pathogen Pseudocohnilembus persalinus provides insight into its virulence through horizontal gene transfer.</title>
        <authorList>
            <person name="Xiong J."/>
            <person name="Wang G."/>
            <person name="Cheng J."/>
            <person name="Tian M."/>
            <person name="Pan X."/>
            <person name="Warren A."/>
            <person name="Jiang C."/>
            <person name="Yuan D."/>
            <person name="Miao W."/>
        </authorList>
    </citation>
    <scope>NUCLEOTIDE SEQUENCE [LARGE SCALE GENOMIC DNA]</scope>
    <source>
        <strain evidence="7">36N120E</strain>
    </source>
</reference>
<proteinExistence type="inferred from homology"/>
<dbReference type="Pfam" id="PF18051">
    <property type="entry name" value="RPN1_C"/>
    <property type="match status" value="1"/>
</dbReference>
<dbReference type="InterPro" id="IPR041433">
    <property type="entry name" value="RPN1_C"/>
</dbReference>
<dbReference type="InterPro" id="IPR016643">
    <property type="entry name" value="26S_Psome_Rpn1"/>
</dbReference>
<name>A0A0V0Q9P0_PSEPJ</name>
<organism evidence="7 8">
    <name type="scientific">Pseudocohnilembus persalinus</name>
    <name type="common">Ciliate</name>
    <dbReference type="NCBI Taxonomy" id="266149"/>
    <lineage>
        <taxon>Eukaryota</taxon>
        <taxon>Sar</taxon>
        <taxon>Alveolata</taxon>
        <taxon>Ciliophora</taxon>
        <taxon>Intramacronucleata</taxon>
        <taxon>Oligohymenophorea</taxon>
        <taxon>Scuticociliatia</taxon>
        <taxon>Philasterida</taxon>
        <taxon>Pseudocohnilembidae</taxon>
        <taxon>Pseudocohnilembus</taxon>
    </lineage>
</organism>
<keyword evidence="2" id="KW-0677">Repeat</keyword>
<evidence type="ECO:0000259" key="5">
    <source>
        <dbReference type="Pfam" id="PF17781"/>
    </source>
</evidence>
<dbReference type="GO" id="GO:0008540">
    <property type="term" value="C:proteasome regulatory particle, base subcomplex"/>
    <property type="evidence" value="ECO:0007669"/>
    <property type="project" value="TreeGrafter"/>
</dbReference>
<dbReference type="InterPro" id="IPR016024">
    <property type="entry name" value="ARM-type_fold"/>
</dbReference>
<feature type="compositionally biased region" description="Low complexity" evidence="4">
    <location>
        <begin position="607"/>
        <end position="619"/>
    </location>
</feature>
<evidence type="ECO:0000256" key="3">
    <source>
        <dbReference type="ARBA" id="ARBA00022942"/>
    </source>
</evidence>
<dbReference type="Pfam" id="PF17781">
    <property type="entry name" value="RPN1_RPN2_N"/>
    <property type="match status" value="1"/>
</dbReference>
<evidence type="ECO:0000256" key="1">
    <source>
        <dbReference type="ARBA" id="ARBA00005460"/>
    </source>
</evidence>
<dbReference type="Pfam" id="PF01851">
    <property type="entry name" value="PC_rep"/>
    <property type="match status" value="1"/>
</dbReference>
<evidence type="ECO:0000259" key="6">
    <source>
        <dbReference type="Pfam" id="PF18051"/>
    </source>
</evidence>
<dbReference type="GO" id="GO:0043161">
    <property type="term" value="P:proteasome-mediated ubiquitin-dependent protein catabolic process"/>
    <property type="evidence" value="ECO:0007669"/>
    <property type="project" value="TreeGrafter"/>
</dbReference>
<feature type="domain" description="RPN1 N-terminal" evidence="5">
    <location>
        <begin position="14"/>
        <end position="307"/>
    </location>
</feature>
<dbReference type="OrthoDB" id="10252509at2759"/>
<keyword evidence="3" id="KW-0647">Proteasome</keyword>
<dbReference type="SUPFAM" id="SSF48371">
    <property type="entry name" value="ARM repeat"/>
    <property type="match status" value="1"/>
</dbReference>
<gene>
    <name evidence="7" type="ORF">PPERSA_00769</name>
</gene>
<dbReference type="AlphaFoldDB" id="A0A0V0Q9P0"/>
<dbReference type="GO" id="GO:0042176">
    <property type="term" value="P:regulation of protein catabolic process"/>
    <property type="evidence" value="ECO:0007669"/>
    <property type="project" value="InterPro"/>
</dbReference>
<dbReference type="PANTHER" id="PTHR10943">
    <property type="entry name" value="26S PROTEASOME NON-ATPASE REGULATORY SUBUNIT"/>
    <property type="match status" value="1"/>
</dbReference>
<dbReference type="PIRSF" id="PIRSF015965">
    <property type="entry name" value="26S_Psome_Rpn1"/>
    <property type="match status" value="1"/>
</dbReference>
<dbReference type="PANTHER" id="PTHR10943:SF1">
    <property type="entry name" value="26S PROTEASOME NON-ATPASE REGULATORY SUBUNIT 2"/>
    <property type="match status" value="1"/>
</dbReference>
<dbReference type="GO" id="GO:0005634">
    <property type="term" value="C:nucleus"/>
    <property type="evidence" value="ECO:0007669"/>
    <property type="project" value="TreeGrafter"/>
</dbReference>
<sequence>MRTQEDLELKENIEKNIEMILGNDQEKAKTGLETLTNIVSSATSTMTSIPKPFKFLKDHYTSLVTKYESTQPSYYKKLLADFLSVLSMTMAEPGQQKSLQFLKAGTMKDYKKWGFEYLQSLVRDICEEYDKRLEAEQGTDDLLELVNDLVPYFMKNNAEHDAIDLLIEVEKPEELINYVTIENFKRVIEYIQACSVYVSHVDEQESILETGFKIAFKLKQYASALKLAIKLNKEDLIKKVFDDCEDLIVKKQLAFQLARQRIVIEDLDDDINEIACNTYLSQYYVKLAKDLSLLKPKSPEQIYKSHLTTQTKNYGSDNVDSLKNNLADTYVNALINAGLQNDSLIIQTEEDQEKSKQDWFHKVKGNALTAATASVGLVTMWEPDNGSEEINKFIDVKDGYMKEGACIGLGICNQGMPSDTDPAFALLSEHIEGNDGKDIYSKRGAIIGLGIAYAGSNRENIQELLTPIAIDVTENLELAAYAALSLGLVFVGSCNGEISETIWQALCEVGNDEKLAEHTLTRFFAVALGLLFLGQQEKCEDTLQILESIESDHLKRYCSVCIEGCAFVGSGNVLKIQEMLKLITEGQKEMAEMQKKEEEKLKEEQKNQQQNQQTNQAQMQEKEKRIKEKIARQSQYLQVAVIAIALIASSEEIGRQMAIRTYNNILQFCDITVKRAVPIALGILHISDPKIQIMDMLVKLSHDDDETMSQNAIISLGLIGAGTNNSRLSDLLRNEFSYYKKESNQYFLFKIAQGFLHLGKGMLTLQPYYSDKFLYSKTAMAGIITFAHSCIDLKNIILDKYHYNIFYLSISMYPKFLFTLDENLENYPTTVRVGQAVDYVGTSGNAKKITGFQTHTSPVIINHGERAEFNTNEYIGVQDCVLENFIIVKKNPDYVQEEEVPKKKQSFNL</sequence>
<evidence type="ECO:0000256" key="4">
    <source>
        <dbReference type="SAM" id="MobiDB-lite"/>
    </source>
</evidence>
<evidence type="ECO:0000313" key="8">
    <source>
        <dbReference type="Proteomes" id="UP000054937"/>
    </source>
</evidence>
<dbReference type="FunCoup" id="A0A0V0Q9P0">
    <property type="interactions" value="568"/>
</dbReference>
<dbReference type="InterPro" id="IPR040892">
    <property type="entry name" value="RPN1_N"/>
</dbReference>
<evidence type="ECO:0000256" key="2">
    <source>
        <dbReference type="ARBA" id="ARBA00022737"/>
    </source>
</evidence>
<feature type="region of interest" description="Disordered" evidence="4">
    <location>
        <begin position="592"/>
        <end position="624"/>
    </location>
</feature>
<dbReference type="Gene3D" id="1.25.10.10">
    <property type="entry name" value="Leucine-rich Repeat Variant"/>
    <property type="match status" value="1"/>
</dbReference>
<dbReference type="Proteomes" id="UP000054937">
    <property type="component" value="Unassembled WGS sequence"/>
</dbReference>
<dbReference type="OMA" id="GTCNGDI"/>
<keyword evidence="8" id="KW-1185">Reference proteome</keyword>
<feature type="compositionally biased region" description="Basic and acidic residues" evidence="4">
    <location>
        <begin position="592"/>
        <end position="606"/>
    </location>
</feature>
<accession>A0A0V0Q9P0</accession>
<comment type="similarity">
    <text evidence="1">Belongs to the proteasome subunit S2 family.</text>
</comment>
<dbReference type="InParanoid" id="A0A0V0Q9P0"/>
<dbReference type="GO" id="GO:0034515">
    <property type="term" value="C:proteasome storage granule"/>
    <property type="evidence" value="ECO:0007669"/>
    <property type="project" value="TreeGrafter"/>
</dbReference>
<feature type="domain" description="26S proteasome non-ATPase regulatory subunit RPN1 C-terminal" evidence="6">
    <location>
        <begin position="840"/>
        <end position="894"/>
    </location>
</feature>
<evidence type="ECO:0000313" key="7">
    <source>
        <dbReference type="EMBL" id="KRW98942.1"/>
    </source>
</evidence>
<dbReference type="InterPro" id="IPR002015">
    <property type="entry name" value="Proteasome/cyclosome_rpt"/>
</dbReference>
<protein>
    <submittedName>
        <fullName evidence="7">Armadillo-type fold</fullName>
    </submittedName>
</protein>
<comment type="caution">
    <text evidence="7">The sequence shown here is derived from an EMBL/GenBank/DDBJ whole genome shotgun (WGS) entry which is preliminary data.</text>
</comment>